<dbReference type="PANTHER" id="PTHR11070">
    <property type="entry name" value="UVRD / RECB / PCRA DNA HELICASE FAMILY MEMBER"/>
    <property type="match status" value="1"/>
</dbReference>
<evidence type="ECO:0000256" key="3">
    <source>
        <dbReference type="ARBA" id="ARBA00022806"/>
    </source>
</evidence>
<dbReference type="Pfam" id="PF00580">
    <property type="entry name" value="UvrD-helicase"/>
    <property type="match status" value="2"/>
</dbReference>
<keyword evidence="1 6" id="KW-0547">Nucleotide-binding</keyword>
<dbReference type="InterPro" id="IPR027417">
    <property type="entry name" value="P-loop_NTPase"/>
</dbReference>
<keyword evidence="2 6" id="KW-0378">Hydrolase</keyword>
<dbReference type="Proteomes" id="UP000321058">
    <property type="component" value="Unassembled WGS sequence"/>
</dbReference>
<dbReference type="RefSeq" id="WP_246159157.1">
    <property type="nucleotide sequence ID" value="NZ_BKAJ01000197.1"/>
</dbReference>
<evidence type="ECO:0000313" key="9">
    <source>
        <dbReference type="Proteomes" id="UP000321058"/>
    </source>
</evidence>
<sequence length="602" mass="67128">MDLTKPQQAILDASGHLLITGGPGAGKTTIAILKAGQLAQEAIRAGQRIMFLSFARATVSRVIEAMDQEKALSTETKKRIVVDTYHAFFWQLLKTHGYLLGLPRRLLLLTPPNESIALSGIRAQFKADRKLTDQERNEKRQHEDDERLRLAMTEGRVCFNLFADLGSKLLKESDKLRKIVSTQYPFIILDEFQDTNPGQWDVVRMMGLNSTLIALADPEQRIFDFIGADPKRLDQFRETFKPTEIPLGSENHRSKGTEITDFGNDVLTGKFRQSKYQGIELFYLQAADNMAFAALAGHTLKAKERLIKSKKRGWSVAVLVPTKALTRHVSEIFLNPLGSMPAIPHAAAIDVEAAILAAEVVSFLMQPHSEDHFEAFVDLLCSYFRGKGGDDPGVTALREADSIKKSCAKFLKAVSAGTAPPSKSVMVKMREVYDRAKAVKLTGNPDEDWKAVRGIVEAGACPRLREVGEAARNVRLLDRGTQLRQALALDWRLYGAYRNALAITQTAFVQEHFASAHKPETGVVVMNMHKAKGKQFDEVILFERGPRMQGRKIVAQVDRFVRNNERIADLGQERQSFRVSVTRARLRTTILTPGNDPSVLLA</sequence>
<accession>A0A512NQ10</accession>
<protein>
    <recommendedName>
        <fullName evidence="5">DNA 3'-5' helicase II</fullName>
    </recommendedName>
</protein>
<dbReference type="GO" id="GO:0003677">
    <property type="term" value="F:DNA binding"/>
    <property type="evidence" value="ECO:0007669"/>
    <property type="project" value="InterPro"/>
</dbReference>
<feature type="domain" description="UvrD-like helicase ATP-binding" evidence="7">
    <location>
        <begin position="1"/>
        <end position="255"/>
    </location>
</feature>
<evidence type="ECO:0000256" key="6">
    <source>
        <dbReference type="PROSITE-ProRule" id="PRU00560"/>
    </source>
</evidence>
<dbReference type="InterPro" id="IPR000212">
    <property type="entry name" value="DNA_helicase_UvrD/REP"/>
</dbReference>
<dbReference type="Gene3D" id="3.40.50.300">
    <property type="entry name" value="P-loop containing nucleotide triphosphate hydrolases"/>
    <property type="match status" value="2"/>
</dbReference>
<dbReference type="SUPFAM" id="SSF52540">
    <property type="entry name" value="P-loop containing nucleoside triphosphate hydrolases"/>
    <property type="match status" value="1"/>
</dbReference>
<reference evidence="8 9" key="1">
    <citation type="submission" date="2019-07" db="EMBL/GenBank/DDBJ databases">
        <title>Whole genome shotgun sequence of Reyranella soli NBRC 108950.</title>
        <authorList>
            <person name="Hosoyama A."/>
            <person name="Uohara A."/>
            <person name="Ohji S."/>
            <person name="Ichikawa N."/>
        </authorList>
    </citation>
    <scope>NUCLEOTIDE SEQUENCE [LARGE SCALE GENOMIC DNA]</scope>
    <source>
        <strain evidence="8 9">NBRC 108950</strain>
    </source>
</reference>
<gene>
    <name evidence="8" type="primary">uvrD</name>
    <name evidence="8" type="ORF">RSO01_82020</name>
</gene>
<dbReference type="GO" id="GO:0000725">
    <property type="term" value="P:recombinational repair"/>
    <property type="evidence" value="ECO:0007669"/>
    <property type="project" value="TreeGrafter"/>
</dbReference>
<evidence type="ECO:0000256" key="4">
    <source>
        <dbReference type="ARBA" id="ARBA00022840"/>
    </source>
</evidence>
<feature type="binding site" evidence="6">
    <location>
        <begin position="21"/>
        <end position="28"/>
    </location>
    <ligand>
        <name>ATP</name>
        <dbReference type="ChEBI" id="CHEBI:30616"/>
    </ligand>
</feature>
<dbReference type="PROSITE" id="PS51198">
    <property type="entry name" value="UVRD_HELICASE_ATP_BIND"/>
    <property type="match status" value="1"/>
</dbReference>
<dbReference type="PANTHER" id="PTHR11070:SF2">
    <property type="entry name" value="ATP-DEPENDENT DNA HELICASE SRS2"/>
    <property type="match status" value="1"/>
</dbReference>
<evidence type="ECO:0000256" key="1">
    <source>
        <dbReference type="ARBA" id="ARBA00022741"/>
    </source>
</evidence>
<organism evidence="8 9">
    <name type="scientific">Reyranella soli</name>
    <dbReference type="NCBI Taxonomy" id="1230389"/>
    <lineage>
        <taxon>Bacteria</taxon>
        <taxon>Pseudomonadati</taxon>
        <taxon>Pseudomonadota</taxon>
        <taxon>Alphaproteobacteria</taxon>
        <taxon>Hyphomicrobiales</taxon>
        <taxon>Reyranellaceae</taxon>
        <taxon>Reyranella</taxon>
    </lineage>
</organism>
<name>A0A512NQ10_9HYPH</name>
<evidence type="ECO:0000256" key="5">
    <source>
        <dbReference type="ARBA" id="ARBA00034923"/>
    </source>
</evidence>
<dbReference type="EMBL" id="BKAJ01000197">
    <property type="protein sequence ID" value="GEP61036.1"/>
    <property type="molecule type" value="Genomic_DNA"/>
</dbReference>
<evidence type="ECO:0000256" key="2">
    <source>
        <dbReference type="ARBA" id="ARBA00022801"/>
    </source>
</evidence>
<dbReference type="GO" id="GO:0043138">
    <property type="term" value="F:3'-5' DNA helicase activity"/>
    <property type="evidence" value="ECO:0007669"/>
    <property type="project" value="TreeGrafter"/>
</dbReference>
<dbReference type="GO" id="GO:0016787">
    <property type="term" value="F:hydrolase activity"/>
    <property type="evidence" value="ECO:0007669"/>
    <property type="project" value="UniProtKB-UniRule"/>
</dbReference>
<dbReference type="GO" id="GO:0005524">
    <property type="term" value="F:ATP binding"/>
    <property type="evidence" value="ECO:0007669"/>
    <property type="project" value="UniProtKB-UniRule"/>
</dbReference>
<keyword evidence="4 6" id="KW-0067">ATP-binding</keyword>
<evidence type="ECO:0000259" key="7">
    <source>
        <dbReference type="PROSITE" id="PS51198"/>
    </source>
</evidence>
<dbReference type="AlphaFoldDB" id="A0A512NQ10"/>
<proteinExistence type="predicted"/>
<keyword evidence="3 6" id="KW-0347">Helicase</keyword>
<dbReference type="InterPro" id="IPR014016">
    <property type="entry name" value="UvrD-like_ATP-bd"/>
</dbReference>
<evidence type="ECO:0000313" key="8">
    <source>
        <dbReference type="EMBL" id="GEP61036.1"/>
    </source>
</evidence>
<comment type="caution">
    <text evidence="8">The sequence shown here is derived from an EMBL/GenBank/DDBJ whole genome shotgun (WGS) entry which is preliminary data.</text>
</comment>
<keyword evidence="9" id="KW-1185">Reference proteome</keyword>